<dbReference type="EMBL" id="JACWMY010000010">
    <property type="protein sequence ID" value="MBD1365861.1"/>
    <property type="molecule type" value="Genomic_DNA"/>
</dbReference>
<dbReference type="RefSeq" id="WP_191190526.1">
    <property type="nucleotide sequence ID" value="NZ_JACWMY010000010.1"/>
</dbReference>
<keyword evidence="5" id="KW-0997">Cell inner membrane</keyword>
<dbReference type="InterPro" id="IPR037682">
    <property type="entry name" value="TonB_C"/>
</dbReference>
<gene>
    <name evidence="11" type="ORF">IDJ77_18745</name>
</gene>
<accession>A0ABR7WU73</accession>
<organism evidence="11 12">
    <name type="scientific">Mucilaginibacter pankratovii</name>
    <dbReference type="NCBI Taxonomy" id="2772110"/>
    <lineage>
        <taxon>Bacteria</taxon>
        <taxon>Pseudomonadati</taxon>
        <taxon>Bacteroidota</taxon>
        <taxon>Sphingobacteriia</taxon>
        <taxon>Sphingobacteriales</taxon>
        <taxon>Sphingobacteriaceae</taxon>
        <taxon>Mucilaginibacter</taxon>
    </lineage>
</organism>
<evidence type="ECO:0000313" key="11">
    <source>
        <dbReference type="EMBL" id="MBD1365861.1"/>
    </source>
</evidence>
<dbReference type="InterPro" id="IPR051045">
    <property type="entry name" value="TonB-dependent_transducer"/>
</dbReference>
<evidence type="ECO:0000313" key="12">
    <source>
        <dbReference type="Proteomes" id="UP000606600"/>
    </source>
</evidence>
<keyword evidence="3" id="KW-0813">Transport</keyword>
<comment type="subcellular location">
    <subcellularLocation>
        <location evidence="1">Cell inner membrane</location>
        <topology evidence="1">Single-pass membrane protein</topology>
        <orientation evidence="1">Periplasmic side</orientation>
    </subcellularLocation>
</comment>
<dbReference type="Pfam" id="PF03544">
    <property type="entry name" value="TonB_C"/>
    <property type="match status" value="1"/>
</dbReference>
<dbReference type="Gene3D" id="3.30.1150.10">
    <property type="match status" value="1"/>
</dbReference>
<evidence type="ECO:0000256" key="8">
    <source>
        <dbReference type="ARBA" id="ARBA00022989"/>
    </source>
</evidence>
<evidence type="ECO:0000256" key="2">
    <source>
        <dbReference type="ARBA" id="ARBA00006555"/>
    </source>
</evidence>
<feature type="domain" description="TonB C-terminal" evidence="10">
    <location>
        <begin position="50"/>
        <end position="139"/>
    </location>
</feature>
<keyword evidence="9" id="KW-0472">Membrane</keyword>
<evidence type="ECO:0000259" key="10">
    <source>
        <dbReference type="PROSITE" id="PS52015"/>
    </source>
</evidence>
<keyword evidence="7" id="KW-0653">Protein transport</keyword>
<evidence type="ECO:0000256" key="4">
    <source>
        <dbReference type="ARBA" id="ARBA00022475"/>
    </source>
</evidence>
<keyword evidence="4" id="KW-1003">Cell membrane</keyword>
<evidence type="ECO:0000256" key="3">
    <source>
        <dbReference type="ARBA" id="ARBA00022448"/>
    </source>
</evidence>
<evidence type="ECO:0000256" key="5">
    <source>
        <dbReference type="ARBA" id="ARBA00022519"/>
    </source>
</evidence>
<keyword evidence="8" id="KW-1133">Transmembrane helix</keyword>
<evidence type="ECO:0000256" key="6">
    <source>
        <dbReference type="ARBA" id="ARBA00022692"/>
    </source>
</evidence>
<comment type="caution">
    <text evidence="11">The sequence shown here is derived from an EMBL/GenBank/DDBJ whole genome shotgun (WGS) entry which is preliminary data.</text>
</comment>
<keyword evidence="12" id="KW-1185">Reference proteome</keyword>
<dbReference type="InterPro" id="IPR006260">
    <property type="entry name" value="TonB/TolA_C"/>
</dbReference>
<comment type="similarity">
    <text evidence="2">Belongs to the TonB family.</text>
</comment>
<dbReference type="Proteomes" id="UP000606600">
    <property type="component" value="Unassembled WGS sequence"/>
</dbReference>
<protein>
    <submittedName>
        <fullName evidence="11">Energy transducer TonB</fullName>
    </submittedName>
</protein>
<evidence type="ECO:0000256" key="9">
    <source>
        <dbReference type="ARBA" id="ARBA00023136"/>
    </source>
</evidence>
<name>A0ABR7WU73_9SPHI</name>
<reference evidence="11 12" key="1">
    <citation type="submission" date="2020-09" db="EMBL/GenBank/DDBJ databases">
        <title>Novel species of Mucilaginibacter isolated from a glacier on the Tibetan Plateau.</title>
        <authorList>
            <person name="Liu Q."/>
            <person name="Xin Y.-H."/>
        </authorList>
    </citation>
    <scope>NUCLEOTIDE SEQUENCE [LARGE SCALE GENOMIC DNA]</scope>
    <source>
        <strain evidence="11 12">ZT4R22</strain>
    </source>
</reference>
<evidence type="ECO:0000256" key="7">
    <source>
        <dbReference type="ARBA" id="ARBA00022927"/>
    </source>
</evidence>
<dbReference type="NCBIfam" id="TIGR01352">
    <property type="entry name" value="tonB_Cterm"/>
    <property type="match status" value="1"/>
</dbReference>
<keyword evidence="6" id="KW-0812">Transmembrane</keyword>
<dbReference type="PANTHER" id="PTHR33446:SF2">
    <property type="entry name" value="PROTEIN TONB"/>
    <property type="match status" value="1"/>
</dbReference>
<evidence type="ECO:0000256" key="1">
    <source>
        <dbReference type="ARBA" id="ARBA00004383"/>
    </source>
</evidence>
<dbReference type="PROSITE" id="PS52015">
    <property type="entry name" value="TONB_CTD"/>
    <property type="match status" value="1"/>
</dbReference>
<sequence>MKLLVRLGLLFTITSTFSIRVVAQTTDTTKLPKDTSKIFMRVETIPEFKGGNEKFAKFLNKNLKYPKQARIDKIQGTVILTFVVEKDGTLSDLRVIRSVSPELDQEALRLMSILPPWVPGTQGGKPVRVQFSVPIGFRL</sequence>
<dbReference type="SUPFAM" id="SSF74653">
    <property type="entry name" value="TolA/TonB C-terminal domain"/>
    <property type="match status" value="1"/>
</dbReference>
<dbReference type="PANTHER" id="PTHR33446">
    <property type="entry name" value="PROTEIN TONB-RELATED"/>
    <property type="match status" value="1"/>
</dbReference>
<proteinExistence type="inferred from homology"/>